<feature type="repeat" description="WD" evidence="3">
    <location>
        <begin position="845"/>
        <end position="886"/>
    </location>
</feature>
<dbReference type="PROSITE" id="PS50837">
    <property type="entry name" value="NACHT"/>
    <property type="match status" value="1"/>
</dbReference>
<dbReference type="CDD" id="cd21037">
    <property type="entry name" value="MLKL_NTD"/>
    <property type="match status" value="1"/>
</dbReference>
<dbReference type="InterPro" id="IPR036322">
    <property type="entry name" value="WD40_repeat_dom_sf"/>
</dbReference>
<evidence type="ECO:0000313" key="6">
    <source>
        <dbReference type="Proteomes" id="UP000294933"/>
    </source>
</evidence>
<keyword evidence="6" id="KW-1185">Reference proteome</keyword>
<keyword evidence="2" id="KW-0677">Repeat</keyword>
<dbReference type="Gene3D" id="2.130.10.10">
    <property type="entry name" value="YVTN repeat-like/Quinoprotein amine dehydrogenase"/>
    <property type="match status" value="3"/>
</dbReference>
<dbReference type="SUPFAM" id="SSF50969">
    <property type="entry name" value="YVTN repeat-like/Quinoprotein amine dehydrogenase"/>
    <property type="match status" value="1"/>
</dbReference>
<name>A0A4Y7PXH3_9AGAM</name>
<dbReference type="SMART" id="SM00320">
    <property type="entry name" value="WD40"/>
    <property type="match status" value="8"/>
</dbReference>
<dbReference type="PANTHER" id="PTHR19848">
    <property type="entry name" value="WD40 REPEAT PROTEIN"/>
    <property type="match status" value="1"/>
</dbReference>
<dbReference type="VEuPathDB" id="FungiDB:BD410DRAFT_403326"/>
<dbReference type="STRING" id="50990.A0A4Y7PXH3"/>
<dbReference type="InterPro" id="IPR020472">
    <property type="entry name" value="WD40_PAC1"/>
</dbReference>
<protein>
    <recommendedName>
        <fullName evidence="4">NACHT domain-containing protein</fullName>
    </recommendedName>
</protein>
<organism evidence="5 6">
    <name type="scientific">Rickenella mellea</name>
    <dbReference type="NCBI Taxonomy" id="50990"/>
    <lineage>
        <taxon>Eukaryota</taxon>
        <taxon>Fungi</taxon>
        <taxon>Dikarya</taxon>
        <taxon>Basidiomycota</taxon>
        <taxon>Agaricomycotina</taxon>
        <taxon>Agaricomycetes</taxon>
        <taxon>Hymenochaetales</taxon>
        <taxon>Rickenellaceae</taxon>
        <taxon>Rickenella</taxon>
    </lineage>
</organism>
<dbReference type="InterPro" id="IPR001680">
    <property type="entry name" value="WD40_rpt"/>
</dbReference>
<proteinExistence type="predicted"/>
<dbReference type="InterPro" id="IPR056884">
    <property type="entry name" value="NPHP3-like_N"/>
</dbReference>
<dbReference type="Gene3D" id="3.40.50.300">
    <property type="entry name" value="P-loop containing nucleotide triphosphate hydrolases"/>
    <property type="match status" value="1"/>
</dbReference>
<evidence type="ECO:0000313" key="5">
    <source>
        <dbReference type="EMBL" id="TDL19736.1"/>
    </source>
</evidence>
<dbReference type="EMBL" id="ML170194">
    <property type="protein sequence ID" value="TDL19736.1"/>
    <property type="molecule type" value="Genomic_DNA"/>
</dbReference>
<dbReference type="Proteomes" id="UP000294933">
    <property type="component" value="Unassembled WGS sequence"/>
</dbReference>
<dbReference type="Pfam" id="PF00400">
    <property type="entry name" value="WD40"/>
    <property type="match status" value="8"/>
</dbReference>
<dbReference type="PROSITE" id="PS50294">
    <property type="entry name" value="WD_REPEATS_REGION"/>
    <property type="match status" value="6"/>
</dbReference>
<feature type="repeat" description="WD" evidence="3">
    <location>
        <begin position="887"/>
        <end position="928"/>
    </location>
</feature>
<evidence type="ECO:0000259" key="4">
    <source>
        <dbReference type="PROSITE" id="PS50837"/>
    </source>
</evidence>
<keyword evidence="1 3" id="KW-0853">WD repeat</keyword>
<dbReference type="InterPro" id="IPR059179">
    <property type="entry name" value="MLKL-like_MCAfunc"/>
</dbReference>
<dbReference type="PRINTS" id="PR00320">
    <property type="entry name" value="GPROTEINBRPT"/>
</dbReference>
<dbReference type="SUPFAM" id="SSF52540">
    <property type="entry name" value="P-loop containing nucleoside triphosphate hydrolases"/>
    <property type="match status" value="1"/>
</dbReference>
<evidence type="ECO:0000256" key="3">
    <source>
        <dbReference type="PROSITE-ProRule" id="PRU00221"/>
    </source>
</evidence>
<evidence type="ECO:0000256" key="2">
    <source>
        <dbReference type="ARBA" id="ARBA00022737"/>
    </source>
</evidence>
<gene>
    <name evidence="5" type="ORF">BD410DRAFT_403326</name>
</gene>
<feature type="repeat" description="WD" evidence="3">
    <location>
        <begin position="1053"/>
        <end position="1085"/>
    </location>
</feature>
<reference evidence="5 6" key="1">
    <citation type="submission" date="2018-06" db="EMBL/GenBank/DDBJ databases">
        <title>A transcriptomic atlas of mushroom development highlights an independent origin of complex multicellularity.</title>
        <authorList>
            <consortium name="DOE Joint Genome Institute"/>
            <person name="Krizsan K."/>
            <person name="Almasi E."/>
            <person name="Merenyi Z."/>
            <person name="Sahu N."/>
            <person name="Viragh M."/>
            <person name="Koszo T."/>
            <person name="Mondo S."/>
            <person name="Kiss B."/>
            <person name="Balint B."/>
            <person name="Kues U."/>
            <person name="Barry K."/>
            <person name="Hegedus J.C."/>
            <person name="Henrissat B."/>
            <person name="Johnson J."/>
            <person name="Lipzen A."/>
            <person name="Ohm R."/>
            <person name="Nagy I."/>
            <person name="Pangilinan J."/>
            <person name="Yan J."/>
            <person name="Xiong Y."/>
            <person name="Grigoriev I.V."/>
            <person name="Hibbett D.S."/>
            <person name="Nagy L.G."/>
        </authorList>
    </citation>
    <scope>NUCLEOTIDE SEQUENCE [LARGE SCALE GENOMIC DNA]</scope>
    <source>
        <strain evidence="5 6">SZMC22713</strain>
    </source>
</reference>
<feature type="repeat" description="WD" evidence="3">
    <location>
        <begin position="803"/>
        <end position="844"/>
    </location>
</feature>
<sequence length="1145" mass="125771">MSKLFSKVPTNSDKRSKHSYSNLVNGLQTTLRVAKNVAGNLGVPGLQAGISAILVIVDVAKKTSQNVQDVEKLAKHIDALCKILLNWRDGQRVSPEIVSRIENISIIWSTTAEEMKKMASRSRLERMINYNTDSQSISDHIRTISFSIERFLVETNLAIEAKVDGVGQKVDVVEGKIDQVNAKLDSQDVYPPHAISAVFDYKDRPPCLEGTRTAVLDEIYSWIGIKKLQHQDDAVLPRHEVDLAAQTTSKDRHIFWINGSAGTGKTTIAYTVADACRRHRILGASFFCSRDDADCSNPKLIFPTIAYQLGQICVPFRVEVARALTSNRDIGYSSVPYQLDELIIKPLRSIGKAFPRSVIVLDALDECKDSDTITSTILSALSRHVAELSQVKILVTSRPERRITTTFQSGDLKPATQRLDLHEIQLGVVQHDIECYLVSNLATISNYYDLGSVWPSSVDVHHLANISFGLFIYAATSIRFISDPKYSDPIGQLESLLCTATKTAANPTSPDHQLDQLYHQVLTHAFPDISPGLVARLRNVIGSIVLLQDPLSPLALARLLGLQPTGVRQTLLHLHSVIIVPEDDPKAIRLLHPSFFDFITSSTRCPNPNFFVNAQTQHTVIACACLETMKALKRDICDIKDPSLLNSEIHDLPTRIATHIPTHLQYACHHWAYHLASSTISDPLLYLVKEFSTKYLLYWVEVCSLLGDLRNALLSLNTAKQALSVTQNVEDTVELLADCEHFTREFFTVLGISSRQISHSAVLFSPRQTLLKELYCNELLSPVKVIYTGDALQETWNSCLRVMDGHSDEVKCVAFSPDGMQIVSGSTDCTLQLWDAVSGAHLNTLNGHSDLVRSVAFSPDGMRLASGSYDKTLRLWDAVSGAHLITLNGHSDLVRSIAFSPDGIHLASGSYDKTIRLWDAFNGAHINTLNGHSDSVQCVAYSPDGTRIVSGSLDDSIRLWDAVSGAYLNMLRGHSAVQSIAFSPDGMRLASGSYTTVLLWDAVSGVCLNILNGHSDWVEPVAFSTDGSRLASGSYDNTIRLWDAFSCAHLSTLSGHSSPVESVAFSPDGSHLASGSCDKTIRLWDAVSGSGDHLNQFNSHSGSINCVTFSTDGLRVASGSYQSIQLWNTVSGANIKTRNFHSDLV</sequence>
<dbReference type="PROSITE" id="PS50082">
    <property type="entry name" value="WD_REPEATS_2"/>
    <property type="match status" value="7"/>
</dbReference>
<feature type="repeat" description="WD" evidence="3">
    <location>
        <begin position="1011"/>
        <end position="1043"/>
    </location>
</feature>
<dbReference type="CDD" id="cd00200">
    <property type="entry name" value="WD40"/>
    <property type="match status" value="1"/>
</dbReference>
<dbReference type="AlphaFoldDB" id="A0A4Y7PXH3"/>
<dbReference type="InterPro" id="IPR015943">
    <property type="entry name" value="WD40/YVTN_repeat-like_dom_sf"/>
</dbReference>
<dbReference type="SUPFAM" id="SSF50978">
    <property type="entry name" value="WD40 repeat-like"/>
    <property type="match status" value="1"/>
</dbReference>
<dbReference type="InterPro" id="IPR011044">
    <property type="entry name" value="Quino_amine_DH_bsu"/>
</dbReference>
<dbReference type="InterPro" id="IPR027417">
    <property type="entry name" value="P-loop_NTPase"/>
</dbReference>
<evidence type="ECO:0000256" key="1">
    <source>
        <dbReference type="ARBA" id="ARBA00022574"/>
    </source>
</evidence>
<dbReference type="OrthoDB" id="3027122at2759"/>
<feature type="repeat" description="WD" evidence="3">
    <location>
        <begin position="929"/>
        <end position="970"/>
    </location>
</feature>
<feature type="domain" description="NACHT" evidence="4">
    <location>
        <begin position="253"/>
        <end position="399"/>
    </location>
</feature>
<dbReference type="PANTHER" id="PTHR19848:SF8">
    <property type="entry name" value="F-BOX AND WD REPEAT DOMAIN CONTAINING 7"/>
    <property type="match status" value="1"/>
</dbReference>
<accession>A0A4Y7PXH3</accession>
<feature type="repeat" description="WD" evidence="3">
    <location>
        <begin position="1097"/>
        <end position="1137"/>
    </location>
</feature>
<dbReference type="InterPro" id="IPR007111">
    <property type="entry name" value="NACHT_NTPase"/>
</dbReference>
<dbReference type="Pfam" id="PF24883">
    <property type="entry name" value="NPHP3_N"/>
    <property type="match status" value="1"/>
</dbReference>